<protein>
    <submittedName>
        <fullName evidence="1">Uncharacterized protein, contains GYD domain</fullName>
    </submittedName>
</protein>
<organism evidence="1 2">
    <name type="scientific">Micromonospora citrea</name>
    <dbReference type="NCBI Taxonomy" id="47855"/>
    <lineage>
        <taxon>Bacteria</taxon>
        <taxon>Bacillati</taxon>
        <taxon>Actinomycetota</taxon>
        <taxon>Actinomycetes</taxon>
        <taxon>Micromonosporales</taxon>
        <taxon>Micromonosporaceae</taxon>
        <taxon>Micromonospora</taxon>
    </lineage>
</organism>
<dbReference type="InterPro" id="IPR014845">
    <property type="entry name" value="GYD/TTHA1554"/>
</dbReference>
<reference evidence="2" key="1">
    <citation type="submission" date="2016-06" db="EMBL/GenBank/DDBJ databases">
        <authorList>
            <person name="Varghese N."/>
            <person name="Submissions Spin"/>
        </authorList>
    </citation>
    <scope>NUCLEOTIDE SEQUENCE [LARGE SCALE GENOMIC DNA]</scope>
    <source>
        <strain evidence="2">DSM 43903</strain>
    </source>
</reference>
<dbReference type="EMBL" id="FMHZ01000002">
    <property type="protein sequence ID" value="SCL53479.1"/>
    <property type="molecule type" value="Genomic_DNA"/>
</dbReference>
<evidence type="ECO:0000313" key="2">
    <source>
        <dbReference type="Proteomes" id="UP000199001"/>
    </source>
</evidence>
<gene>
    <name evidence="1" type="ORF">GA0070606_2127</name>
</gene>
<accession>A0A1C6UHV8</accession>
<dbReference type="Proteomes" id="UP000199001">
    <property type="component" value="Unassembled WGS sequence"/>
</dbReference>
<dbReference type="Pfam" id="PF08734">
    <property type="entry name" value="GYD"/>
    <property type="match status" value="1"/>
</dbReference>
<dbReference type="OrthoDB" id="9796147at2"/>
<keyword evidence="2" id="KW-1185">Reference proteome</keyword>
<dbReference type="RefSeq" id="WP_091097243.1">
    <property type="nucleotide sequence ID" value="NZ_FMHZ01000002.1"/>
</dbReference>
<evidence type="ECO:0000313" key="1">
    <source>
        <dbReference type="EMBL" id="SCL53479.1"/>
    </source>
</evidence>
<name>A0A1C6UHV8_9ACTN</name>
<dbReference type="AlphaFoldDB" id="A0A1C6UHV8"/>
<proteinExistence type="predicted"/>
<dbReference type="STRING" id="47855.GA0070606_2127"/>
<sequence>MAKFLIRATYTSRGIAGLGKEGGTARAEVVRALIENSGGRVESLYFAFGQYDLYVVGEVADNATAAALGIAVRSAGGVEATVVPLLTPEEIDTAARMPVTYQPPGG</sequence>